<keyword evidence="1" id="KW-0472">Membrane</keyword>
<dbReference type="Proteomes" id="UP000433788">
    <property type="component" value="Unassembled WGS sequence"/>
</dbReference>
<feature type="transmembrane region" description="Helical" evidence="1">
    <location>
        <begin position="41"/>
        <end position="59"/>
    </location>
</feature>
<keyword evidence="1" id="KW-1133">Transmembrane helix</keyword>
<reference evidence="2 3" key="1">
    <citation type="submission" date="2019-11" db="EMBL/GenBank/DDBJ databases">
        <authorList>
            <person name="Zhang X.Y."/>
        </authorList>
    </citation>
    <scope>NUCLEOTIDE SEQUENCE [LARGE SCALE GENOMIC DNA]</scope>
    <source>
        <strain evidence="2 3">C176</strain>
    </source>
</reference>
<organism evidence="2 3">
    <name type="scientific">Spiribacter salilacus</name>
    <dbReference type="NCBI Taxonomy" id="2664894"/>
    <lineage>
        <taxon>Bacteria</taxon>
        <taxon>Pseudomonadati</taxon>
        <taxon>Pseudomonadota</taxon>
        <taxon>Gammaproteobacteria</taxon>
        <taxon>Chromatiales</taxon>
        <taxon>Ectothiorhodospiraceae</taxon>
        <taxon>Spiribacter</taxon>
    </lineage>
</organism>
<name>A0A6N7QV35_9GAMM</name>
<sequence>MERFTAMTGKADFLCAHVDIVAFMSHRVKPLLAYTQFMKIGLLRAFALAIVLLAGQAFAQTFTPAEIIDWEQEVFAGPVEYSLATVDGQLAVQADCQPGGAVALYQPMAIDLNQTPILEWSWRIEHAHRGEHDETRRAGDDYAARIYAVRDGGLFAWRTRAVNYVWAANQPEGATWPNAFAKQAQMLAIRSGNEAAGQWLTERRHLADDFAALHGQTADRLDGIAIMTDCDNINQPIRAYYGLIKVISDE</sequence>
<dbReference type="AlphaFoldDB" id="A0A6N7QV35"/>
<dbReference type="InterPro" id="IPR021409">
    <property type="entry name" value="DUF3047"/>
</dbReference>
<keyword evidence="1" id="KW-0812">Transmembrane</keyword>
<proteinExistence type="predicted"/>
<keyword evidence="3" id="KW-1185">Reference proteome</keyword>
<dbReference type="Pfam" id="PF11249">
    <property type="entry name" value="DUF3047"/>
    <property type="match status" value="1"/>
</dbReference>
<protein>
    <submittedName>
        <fullName evidence="2">DUF3047 domain-containing protein</fullName>
    </submittedName>
</protein>
<evidence type="ECO:0000313" key="3">
    <source>
        <dbReference type="Proteomes" id="UP000433788"/>
    </source>
</evidence>
<evidence type="ECO:0000313" key="2">
    <source>
        <dbReference type="EMBL" id="MRH78177.1"/>
    </source>
</evidence>
<gene>
    <name evidence="2" type="ORF">GH984_05600</name>
</gene>
<accession>A0A6N7QV35</accession>
<comment type="caution">
    <text evidence="2">The sequence shown here is derived from an EMBL/GenBank/DDBJ whole genome shotgun (WGS) entry which is preliminary data.</text>
</comment>
<evidence type="ECO:0000256" key="1">
    <source>
        <dbReference type="SAM" id="Phobius"/>
    </source>
</evidence>
<dbReference type="EMBL" id="WJPP01000003">
    <property type="protein sequence ID" value="MRH78177.1"/>
    <property type="molecule type" value="Genomic_DNA"/>
</dbReference>